<dbReference type="Pfam" id="PF06967">
    <property type="entry name" value="Mo-nitro_C"/>
    <property type="match status" value="1"/>
</dbReference>
<protein>
    <submittedName>
        <fullName evidence="2">Nitrogenase</fullName>
    </submittedName>
</protein>
<dbReference type="AlphaFoldDB" id="A0A2W4TQN3"/>
<feature type="domain" description="Mo-dependent nitrogenase C-terminal" evidence="1">
    <location>
        <begin position="33"/>
        <end position="111"/>
    </location>
</feature>
<comment type="caution">
    <text evidence="2">The sequence shown here is derived from an EMBL/GenBank/DDBJ whole genome shotgun (WGS) entry which is preliminary data.</text>
</comment>
<dbReference type="Proteomes" id="UP000249354">
    <property type="component" value="Unassembled WGS sequence"/>
</dbReference>
<proteinExistence type="predicted"/>
<gene>
    <name evidence="2" type="ORF">DCF25_21915</name>
</gene>
<evidence type="ECO:0000313" key="2">
    <source>
        <dbReference type="EMBL" id="PZO08940.1"/>
    </source>
</evidence>
<organism evidence="2 3">
    <name type="scientific">Leptolyngbya foveolarum</name>
    <dbReference type="NCBI Taxonomy" id="47253"/>
    <lineage>
        <taxon>Bacteria</taxon>
        <taxon>Bacillati</taxon>
        <taxon>Cyanobacteriota</taxon>
        <taxon>Cyanophyceae</taxon>
        <taxon>Leptolyngbyales</taxon>
        <taxon>Leptolyngbyaceae</taxon>
        <taxon>Leptolyngbya group</taxon>
        <taxon>Leptolyngbya</taxon>
    </lineage>
</organism>
<evidence type="ECO:0000313" key="3">
    <source>
        <dbReference type="Proteomes" id="UP000249354"/>
    </source>
</evidence>
<accession>A0A2W4TQN3</accession>
<name>A0A2W4TQN3_9CYAN</name>
<sequence length="111" mass="12847">MLNLAQSAPQATPTFTNPRLFSLKRLSPIRQWCSQRINSLEVRNAAVARFICRTIPTQCPFERDVCLFGRFTFHIPPMCKLNPLYEEVVGLRFRALCHLAGDCNEDVRRYC</sequence>
<reference evidence="2 3" key="2">
    <citation type="submission" date="2018-06" db="EMBL/GenBank/DDBJ databases">
        <title>Metagenomic assembly of (sub)arctic Cyanobacteria and their associated microbiome from non-axenic cultures.</title>
        <authorList>
            <person name="Baurain D."/>
        </authorList>
    </citation>
    <scope>NUCLEOTIDE SEQUENCE [LARGE SCALE GENOMIC DNA]</scope>
    <source>
        <strain evidence="2">ULC129bin1</strain>
    </source>
</reference>
<reference evidence="3" key="1">
    <citation type="submission" date="2018-04" db="EMBL/GenBank/DDBJ databases">
        <authorList>
            <person name="Cornet L."/>
        </authorList>
    </citation>
    <scope>NUCLEOTIDE SEQUENCE [LARGE SCALE GENOMIC DNA]</scope>
</reference>
<dbReference type="EMBL" id="QBMC01000262">
    <property type="protein sequence ID" value="PZO08940.1"/>
    <property type="molecule type" value="Genomic_DNA"/>
</dbReference>
<evidence type="ECO:0000259" key="1">
    <source>
        <dbReference type="Pfam" id="PF06967"/>
    </source>
</evidence>
<dbReference type="InterPro" id="IPR009717">
    <property type="entry name" value="Mo-dep_Nase_C"/>
</dbReference>